<protein>
    <submittedName>
        <fullName evidence="2">Cold shock domain-containing protein</fullName>
    </submittedName>
</protein>
<gene>
    <name evidence="2" type="ORF">C5F51_30230</name>
</gene>
<dbReference type="InterPro" id="IPR012340">
    <property type="entry name" value="NA-bd_OB-fold"/>
</dbReference>
<comment type="caution">
    <text evidence="2">The sequence shown here is derived from an EMBL/GenBank/DDBJ whole genome shotgun (WGS) entry which is preliminary data.</text>
</comment>
<accession>A0A2S5ZXP2</accession>
<dbReference type="PROSITE" id="PS51857">
    <property type="entry name" value="CSD_2"/>
    <property type="match status" value="1"/>
</dbReference>
<dbReference type="GeneID" id="66720943"/>
<organism evidence="2 3">
    <name type="scientific">Nocardia nova</name>
    <dbReference type="NCBI Taxonomy" id="37330"/>
    <lineage>
        <taxon>Bacteria</taxon>
        <taxon>Bacillati</taxon>
        <taxon>Actinomycetota</taxon>
        <taxon>Actinomycetes</taxon>
        <taxon>Mycobacteriales</taxon>
        <taxon>Nocardiaceae</taxon>
        <taxon>Nocardia</taxon>
    </lineage>
</organism>
<proteinExistence type="predicted"/>
<dbReference type="EMBL" id="PSZD01000027">
    <property type="protein sequence ID" value="PPJ22863.1"/>
    <property type="molecule type" value="Genomic_DNA"/>
</dbReference>
<dbReference type="Pfam" id="PF00313">
    <property type="entry name" value="CSD"/>
    <property type="match status" value="1"/>
</dbReference>
<dbReference type="GO" id="GO:0003676">
    <property type="term" value="F:nucleic acid binding"/>
    <property type="evidence" value="ECO:0007669"/>
    <property type="project" value="InterPro"/>
</dbReference>
<dbReference type="Gene3D" id="2.40.50.140">
    <property type="entry name" value="Nucleic acid-binding proteins"/>
    <property type="match status" value="1"/>
</dbReference>
<dbReference type="RefSeq" id="WP_064906983.1">
    <property type="nucleotide sequence ID" value="NZ_JADLQW010000004.1"/>
</dbReference>
<dbReference type="SMART" id="SM00357">
    <property type="entry name" value="CSP"/>
    <property type="match status" value="1"/>
</dbReference>
<dbReference type="Proteomes" id="UP000238356">
    <property type="component" value="Unassembled WGS sequence"/>
</dbReference>
<dbReference type="SUPFAM" id="SSF50249">
    <property type="entry name" value="Nucleic acid-binding proteins"/>
    <property type="match status" value="1"/>
</dbReference>
<dbReference type="AlphaFoldDB" id="A0A2S5ZXP2"/>
<dbReference type="InterPro" id="IPR002059">
    <property type="entry name" value="CSP_DNA-bd"/>
</dbReference>
<evidence type="ECO:0000259" key="1">
    <source>
        <dbReference type="PROSITE" id="PS51857"/>
    </source>
</evidence>
<evidence type="ECO:0000313" key="3">
    <source>
        <dbReference type="Proteomes" id="UP000238356"/>
    </source>
</evidence>
<keyword evidence="3" id="KW-1185">Reference proteome</keyword>
<feature type="domain" description="CSD" evidence="1">
    <location>
        <begin position="1"/>
        <end position="71"/>
    </location>
</feature>
<reference evidence="2 3" key="1">
    <citation type="submission" date="2018-02" db="EMBL/GenBank/DDBJ databases">
        <title>8 Nocardia nova and 1 Nocardia cyriacigeorgica strain used for evolution to TMP-SMX.</title>
        <authorList>
            <person name="Mehta H."/>
            <person name="Weng J."/>
            <person name="Shamoo Y."/>
        </authorList>
    </citation>
    <scope>NUCLEOTIDE SEQUENCE [LARGE SCALE GENOMIC DNA]</scope>
    <source>
        <strain evidence="2 3">BAA2227</strain>
    </source>
</reference>
<dbReference type="InterPro" id="IPR011129">
    <property type="entry name" value="CSD"/>
</dbReference>
<name>A0A2S5ZXP2_9NOCA</name>
<sequence>MAIGTVKFFRPAKGWGAIAAAELPDGCDAWVHFSAIEGEGFRELAAGDRVEFDYESAQQDSFRYRATRVRRIDVDGHRRSAEG</sequence>
<evidence type="ECO:0000313" key="2">
    <source>
        <dbReference type="EMBL" id="PPJ22863.1"/>
    </source>
</evidence>